<feature type="region of interest" description="Disordered" evidence="1">
    <location>
        <begin position="238"/>
        <end position="268"/>
    </location>
</feature>
<evidence type="ECO:0000256" key="1">
    <source>
        <dbReference type="SAM" id="MobiDB-lite"/>
    </source>
</evidence>
<dbReference type="Proteomes" id="UP001189429">
    <property type="component" value="Unassembled WGS sequence"/>
</dbReference>
<organism evidence="2 3">
    <name type="scientific">Prorocentrum cordatum</name>
    <dbReference type="NCBI Taxonomy" id="2364126"/>
    <lineage>
        <taxon>Eukaryota</taxon>
        <taxon>Sar</taxon>
        <taxon>Alveolata</taxon>
        <taxon>Dinophyceae</taxon>
        <taxon>Prorocentrales</taxon>
        <taxon>Prorocentraceae</taxon>
        <taxon>Prorocentrum</taxon>
    </lineage>
</organism>
<protein>
    <submittedName>
        <fullName evidence="2">Uncharacterized protein</fullName>
    </submittedName>
</protein>
<accession>A0ABN9RQI3</accession>
<evidence type="ECO:0000313" key="2">
    <source>
        <dbReference type="EMBL" id="CAK0820110.1"/>
    </source>
</evidence>
<evidence type="ECO:0000313" key="3">
    <source>
        <dbReference type="Proteomes" id="UP001189429"/>
    </source>
</evidence>
<reference evidence="2" key="1">
    <citation type="submission" date="2023-10" db="EMBL/GenBank/DDBJ databases">
        <authorList>
            <person name="Chen Y."/>
            <person name="Shah S."/>
            <person name="Dougan E. K."/>
            <person name="Thang M."/>
            <person name="Chan C."/>
        </authorList>
    </citation>
    <scope>NUCLEOTIDE SEQUENCE [LARGE SCALE GENOMIC DNA]</scope>
</reference>
<dbReference type="EMBL" id="CAUYUJ010007258">
    <property type="protein sequence ID" value="CAK0820110.1"/>
    <property type="molecule type" value="Genomic_DNA"/>
</dbReference>
<keyword evidence="3" id="KW-1185">Reference proteome</keyword>
<proteinExistence type="predicted"/>
<gene>
    <name evidence="2" type="ORF">PCOR1329_LOCUS21913</name>
</gene>
<sequence>MTSADETRCGAPMVGRRSRAQAHRYRLRRRHFRIGVATGFPPGIVLRPEDRLDLRHADDLQHTAVVTDEVPKLIIEERLNESTQFACDFSHTVEEELRYWAELDTNQPLDMYAEMFETNGDELMCCHTSASRDEFTRSKEREIVDTCYAGTDDPSMADSNYAEMAETNADYKQFACDFPRIVEEELRYGAELNTNQPLDGYAEMAETKGDQLMCYHTSTTRHEISRPSEHEAVDTCYAGTEDPSMTDSIDDLSPSTSATPSTRPSPCR</sequence>
<name>A0ABN9RQI3_9DINO</name>
<feature type="compositionally biased region" description="Low complexity" evidence="1">
    <location>
        <begin position="253"/>
        <end position="268"/>
    </location>
</feature>
<comment type="caution">
    <text evidence="2">The sequence shown here is derived from an EMBL/GenBank/DDBJ whole genome shotgun (WGS) entry which is preliminary data.</text>
</comment>